<proteinExistence type="predicted"/>
<evidence type="ECO:0000313" key="2">
    <source>
        <dbReference type="Proteomes" id="UP000075349"/>
    </source>
</evidence>
<accession>A0A151JFN7</accession>
<sequence length="93" mass="11016">MEFLTHECSYLPEDVISIFCSDEVKEDDQLIWQMLISHKANEDDLENNHLLENVGDLIWQTSVQIQCCPYCGEKIERELSRQKQPYYCHFDAC</sequence>
<dbReference type="AlphaFoldDB" id="A0A151JFN7"/>
<gene>
    <name evidence="1" type="ORF">AUQ44_01410</name>
</gene>
<reference evidence="2" key="1">
    <citation type="submission" date="2015-12" db="EMBL/GenBank/DDBJ databases">
        <authorList>
            <person name="Tarr C.L."/>
            <person name="Gladney L.M."/>
        </authorList>
    </citation>
    <scope>NUCLEOTIDE SEQUENCE [LARGE SCALE GENOMIC DNA]</scope>
    <source>
        <strain evidence="2">2756-81</strain>
    </source>
</reference>
<organism evidence="1 2">
    <name type="scientific">Vibrio cidicii</name>
    <dbReference type="NCBI Taxonomy" id="1763883"/>
    <lineage>
        <taxon>Bacteria</taxon>
        <taxon>Pseudomonadati</taxon>
        <taxon>Pseudomonadota</taxon>
        <taxon>Gammaproteobacteria</taxon>
        <taxon>Vibrionales</taxon>
        <taxon>Vibrionaceae</taxon>
        <taxon>Vibrio</taxon>
    </lineage>
</organism>
<evidence type="ECO:0000313" key="1">
    <source>
        <dbReference type="EMBL" id="KYN24599.1"/>
    </source>
</evidence>
<name>A0A151JFN7_9VIBR</name>
<dbReference type="EMBL" id="LOMK01000001">
    <property type="protein sequence ID" value="KYN24599.1"/>
    <property type="molecule type" value="Genomic_DNA"/>
</dbReference>
<comment type="caution">
    <text evidence="1">The sequence shown here is derived from an EMBL/GenBank/DDBJ whole genome shotgun (WGS) entry which is preliminary data.</text>
</comment>
<protein>
    <submittedName>
        <fullName evidence="1">Uncharacterized protein</fullName>
    </submittedName>
</protein>
<dbReference type="Proteomes" id="UP000075349">
    <property type="component" value="Unassembled WGS sequence"/>
</dbReference>